<reference evidence="1 2" key="1">
    <citation type="submission" date="2024-09" db="EMBL/GenBank/DDBJ databases">
        <authorList>
            <person name="Sun Q."/>
            <person name="Mori K."/>
        </authorList>
    </citation>
    <scope>NUCLEOTIDE SEQUENCE [LARGE SCALE GENOMIC DNA]</scope>
    <source>
        <strain evidence="1 2">JCM 11201</strain>
    </source>
</reference>
<protein>
    <recommendedName>
        <fullName evidence="3">Rx N-terminal domain-containing protein</fullName>
    </recommendedName>
</protein>
<gene>
    <name evidence="1" type="ORF">ACFFMS_03865</name>
</gene>
<evidence type="ECO:0000313" key="1">
    <source>
        <dbReference type="EMBL" id="MFB9757677.1"/>
    </source>
</evidence>
<keyword evidence="2" id="KW-1185">Reference proteome</keyword>
<dbReference type="RefSeq" id="WP_129728172.1">
    <property type="nucleotide sequence ID" value="NZ_JAPCYI010000001.1"/>
</dbReference>
<sequence>MKIVPMDDVLNGMDRLLSALDLLEMNVTLRVNHTVKHKEDEVMDDIEVVNMHLTHLDSKLEHHLKKGSWLHKLETLAAIY</sequence>
<name>A0ABV5WAR5_9BACI</name>
<dbReference type="EMBL" id="JBHMAF010000017">
    <property type="protein sequence ID" value="MFB9757677.1"/>
    <property type="molecule type" value="Genomic_DNA"/>
</dbReference>
<evidence type="ECO:0008006" key="3">
    <source>
        <dbReference type="Google" id="ProtNLM"/>
    </source>
</evidence>
<accession>A0ABV5WAR5</accession>
<evidence type="ECO:0000313" key="2">
    <source>
        <dbReference type="Proteomes" id="UP001589609"/>
    </source>
</evidence>
<dbReference type="Proteomes" id="UP001589609">
    <property type="component" value="Unassembled WGS sequence"/>
</dbReference>
<organism evidence="1 2">
    <name type="scientific">Ectobacillus funiculus</name>
    <dbReference type="NCBI Taxonomy" id="137993"/>
    <lineage>
        <taxon>Bacteria</taxon>
        <taxon>Bacillati</taxon>
        <taxon>Bacillota</taxon>
        <taxon>Bacilli</taxon>
        <taxon>Bacillales</taxon>
        <taxon>Bacillaceae</taxon>
        <taxon>Ectobacillus</taxon>
    </lineage>
</organism>
<comment type="caution">
    <text evidence="1">The sequence shown here is derived from an EMBL/GenBank/DDBJ whole genome shotgun (WGS) entry which is preliminary data.</text>
</comment>
<proteinExistence type="predicted"/>